<name>A0A1Z5H3S5_9LACO</name>
<dbReference type="Gene3D" id="1.10.1660.10">
    <property type="match status" value="1"/>
</dbReference>
<dbReference type="SUPFAM" id="SSF46955">
    <property type="entry name" value="Putative DNA-binding domain"/>
    <property type="match status" value="1"/>
</dbReference>
<keyword evidence="3" id="KW-1185">Reference proteome</keyword>
<dbReference type="Pfam" id="PF13411">
    <property type="entry name" value="MerR_1"/>
    <property type="match status" value="1"/>
</dbReference>
<protein>
    <recommendedName>
        <fullName evidence="1">HTH merR-type domain-containing protein</fullName>
    </recommendedName>
</protein>
<reference evidence="2 3" key="1">
    <citation type="submission" date="2015-11" db="EMBL/GenBank/DDBJ databases">
        <title>Draft genome sequences of new species of the genus Lactobacillus isolated from orchardgrass silage.</title>
        <authorList>
            <person name="Tohno M."/>
            <person name="Tanizawa Y."/>
            <person name="Arita M."/>
        </authorList>
    </citation>
    <scope>NUCLEOTIDE SEQUENCE [LARGE SCALE GENOMIC DNA]</scope>
    <source>
        <strain evidence="2 3">IWT126</strain>
    </source>
</reference>
<gene>
    <name evidence="2" type="ORF">IWT126_00213</name>
</gene>
<dbReference type="EMBL" id="BCMG01000001">
    <property type="protein sequence ID" value="GAT17956.1"/>
    <property type="molecule type" value="Genomic_DNA"/>
</dbReference>
<dbReference type="InterPro" id="IPR000551">
    <property type="entry name" value="MerR-type_HTH_dom"/>
</dbReference>
<dbReference type="OrthoDB" id="5319803at2"/>
<evidence type="ECO:0000313" key="3">
    <source>
        <dbReference type="Proteomes" id="UP000198402"/>
    </source>
</evidence>
<dbReference type="Proteomes" id="UP000198402">
    <property type="component" value="Unassembled WGS sequence"/>
</dbReference>
<dbReference type="GO" id="GO:0003677">
    <property type="term" value="F:DNA binding"/>
    <property type="evidence" value="ECO:0007669"/>
    <property type="project" value="InterPro"/>
</dbReference>
<dbReference type="GO" id="GO:0006355">
    <property type="term" value="P:regulation of DNA-templated transcription"/>
    <property type="evidence" value="ECO:0007669"/>
    <property type="project" value="InterPro"/>
</dbReference>
<organism evidence="2 3">
    <name type="scientific">Secundilactobacillus silagei JCM 19001</name>
    <dbReference type="NCBI Taxonomy" id="1302250"/>
    <lineage>
        <taxon>Bacteria</taxon>
        <taxon>Bacillati</taxon>
        <taxon>Bacillota</taxon>
        <taxon>Bacilli</taxon>
        <taxon>Lactobacillales</taxon>
        <taxon>Lactobacillaceae</taxon>
        <taxon>Secundilactobacillus</taxon>
    </lineage>
</organism>
<comment type="caution">
    <text evidence="2">The sequence shown here is derived from an EMBL/GenBank/DDBJ whole genome shotgun (WGS) entry which is preliminary data.</text>
</comment>
<accession>A0A1Z5H3S5</accession>
<evidence type="ECO:0000259" key="1">
    <source>
        <dbReference type="Pfam" id="PF13411"/>
    </source>
</evidence>
<dbReference type="InterPro" id="IPR009061">
    <property type="entry name" value="DNA-bd_dom_put_sf"/>
</dbReference>
<dbReference type="AlphaFoldDB" id="A0A1Z5H3S5"/>
<feature type="domain" description="HTH merR-type" evidence="1">
    <location>
        <begin position="6"/>
        <end position="53"/>
    </location>
</feature>
<evidence type="ECO:0000313" key="2">
    <source>
        <dbReference type="EMBL" id="GAT17956.1"/>
    </source>
</evidence>
<proteinExistence type="predicted"/>
<sequence length="104" mass="12177">MARMTMRPQEFANKLGVTKKQLSEWQDSGKLKPRMTSTAGRKYYTTRDISRAESLINPEKSKKQYRLNAIMTEARMFISRATSTDLARYKQKLIDRKEELKNGQ</sequence>